<organism evidence="3 4">
    <name type="scientific">Novymonas esmeraldas</name>
    <dbReference type="NCBI Taxonomy" id="1808958"/>
    <lineage>
        <taxon>Eukaryota</taxon>
        <taxon>Discoba</taxon>
        <taxon>Euglenozoa</taxon>
        <taxon>Kinetoplastea</taxon>
        <taxon>Metakinetoplastina</taxon>
        <taxon>Trypanosomatida</taxon>
        <taxon>Trypanosomatidae</taxon>
        <taxon>Novymonas</taxon>
    </lineage>
</organism>
<evidence type="ECO:0000256" key="2">
    <source>
        <dbReference type="SAM" id="MobiDB-lite"/>
    </source>
</evidence>
<accession>A0AAW0EP42</accession>
<keyword evidence="4" id="KW-1185">Reference proteome</keyword>
<reference evidence="3 4" key="1">
    <citation type="journal article" date="2021" name="MBio">
        <title>A New Model Trypanosomatid, Novymonas esmeraldas: Genomic Perception of Its 'Candidatus Pandoraea novymonadis' Endosymbiont.</title>
        <authorList>
            <person name="Zakharova A."/>
            <person name="Saura A."/>
            <person name="Butenko A."/>
            <person name="Podesvova L."/>
            <person name="Warmusova S."/>
            <person name="Kostygov A.Y."/>
            <person name="Nenarokova A."/>
            <person name="Lukes J."/>
            <person name="Opperdoes F.R."/>
            <person name="Yurchenko V."/>
        </authorList>
    </citation>
    <scope>NUCLEOTIDE SEQUENCE [LARGE SCALE GENOMIC DNA]</scope>
    <source>
        <strain evidence="3 4">E262AT.01</strain>
    </source>
</reference>
<feature type="region of interest" description="Disordered" evidence="2">
    <location>
        <begin position="31"/>
        <end position="59"/>
    </location>
</feature>
<evidence type="ECO:0000313" key="3">
    <source>
        <dbReference type="EMBL" id="KAK7194598.1"/>
    </source>
</evidence>
<dbReference type="Proteomes" id="UP001430356">
    <property type="component" value="Unassembled WGS sequence"/>
</dbReference>
<gene>
    <name evidence="3" type="ORF">NESM_000378100</name>
</gene>
<proteinExistence type="predicted"/>
<feature type="coiled-coil region" evidence="1">
    <location>
        <begin position="393"/>
        <end position="427"/>
    </location>
</feature>
<sequence length="547" mass="59333">MPGPPSTNGADASSSLQEDVTRLLAWGRDALAAQRRQRRESASGLAHPSPPAPSPWRQQLSDNATLGATVSCTSSLDVPYTADQARQRLAQLAEVEAENTRVFHRRWALLCRGRERLLRERAHPQTPSPRARELQQLTATAQAVVEAEASLTDVLREVLLALAQLCEQQQRQRPPHHEAATAAAEVAHLPSVHGLVHSVHGGEHVLSDSDAEGPRASCSSLRQLTDAVAHRARLVLDAHRRAEHDRAAQRAVAVARQRRHAASVQRLQHQLASAKAALEAAAHEETQRRQELLVLQAERAAAQRAAAMNAAHAHRERETRASLARLEQLQQEATAQSAIARQALAASEARHAEVTAAHDAALRDHHAAAEELAAAQHSCRDSVQKRDDADLHVRQVRQSCATMRDKCEELRSQRAQVAEDCMAAQDALRYQRTTHHDSGTSEDDDSGNGGGSAAAAAADNVAAELSPWPQHDQQTPSSSVELHLQLQQGDADLAALQAAEAEVRNAVQRGRMALEVRRRQNAALEAHLVQVNVRRSDDAATAATPAL</sequence>
<feature type="region of interest" description="Disordered" evidence="2">
    <location>
        <begin position="432"/>
        <end position="458"/>
    </location>
</feature>
<dbReference type="EMBL" id="JAECZO010000039">
    <property type="protein sequence ID" value="KAK7194598.1"/>
    <property type="molecule type" value="Genomic_DNA"/>
</dbReference>
<dbReference type="AlphaFoldDB" id="A0AAW0EP42"/>
<protein>
    <submittedName>
        <fullName evidence="3">Uncharacterized protein</fullName>
    </submittedName>
</protein>
<keyword evidence="1" id="KW-0175">Coiled coil</keyword>
<name>A0AAW0EP42_9TRYP</name>
<evidence type="ECO:0000256" key="1">
    <source>
        <dbReference type="SAM" id="Coils"/>
    </source>
</evidence>
<evidence type="ECO:0000313" key="4">
    <source>
        <dbReference type="Proteomes" id="UP001430356"/>
    </source>
</evidence>
<comment type="caution">
    <text evidence="3">The sequence shown here is derived from an EMBL/GenBank/DDBJ whole genome shotgun (WGS) entry which is preliminary data.</text>
</comment>